<evidence type="ECO:0000313" key="4">
    <source>
        <dbReference type="EMBL" id="OPF83772.1"/>
    </source>
</evidence>
<reference evidence="4" key="1">
    <citation type="submission" date="2016-12" db="EMBL/GenBank/DDBJ databases">
        <title>Genome sequence of Streptomyces antioxidans MUSC 164.</title>
        <authorList>
            <person name="Lee L.-H."/>
            <person name="Ser H.-L."/>
        </authorList>
    </citation>
    <scope>NUCLEOTIDE SEQUENCE [LARGE SCALE GENOMIC DNA]</scope>
    <source>
        <strain evidence="4">MUSC 164</strain>
    </source>
</reference>
<dbReference type="InterPro" id="IPR036271">
    <property type="entry name" value="Tet_transcr_reg_TetR-rel_C_sf"/>
</dbReference>
<evidence type="ECO:0000256" key="2">
    <source>
        <dbReference type="PROSITE-ProRule" id="PRU00335"/>
    </source>
</evidence>
<dbReference type="SUPFAM" id="SSF46689">
    <property type="entry name" value="Homeodomain-like"/>
    <property type="match status" value="1"/>
</dbReference>
<accession>A0A1V4DBM2</accession>
<keyword evidence="1 2" id="KW-0238">DNA-binding</keyword>
<dbReference type="PANTHER" id="PTHR30328:SF54">
    <property type="entry name" value="HTH-TYPE TRANSCRIPTIONAL REPRESSOR SCO4008"/>
    <property type="match status" value="1"/>
</dbReference>
<dbReference type="OrthoDB" id="4726108at2"/>
<evidence type="ECO:0000259" key="3">
    <source>
        <dbReference type="PROSITE" id="PS50977"/>
    </source>
</evidence>
<dbReference type="InterPro" id="IPR001647">
    <property type="entry name" value="HTH_TetR"/>
</dbReference>
<dbReference type="SUPFAM" id="SSF48498">
    <property type="entry name" value="Tetracyclin repressor-like, C-terminal domain"/>
    <property type="match status" value="1"/>
</dbReference>
<feature type="DNA-binding region" description="H-T-H motif" evidence="2">
    <location>
        <begin position="30"/>
        <end position="49"/>
    </location>
</feature>
<name>A0A1V4DBM2_9ACTN</name>
<dbReference type="EMBL" id="LAKD02000004">
    <property type="protein sequence ID" value="OPF83772.1"/>
    <property type="molecule type" value="Genomic_DNA"/>
</dbReference>
<dbReference type="GO" id="GO:0006355">
    <property type="term" value="P:regulation of DNA-templated transcription"/>
    <property type="evidence" value="ECO:0007669"/>
    <property type="project" value="UniProtKB-ARBA"/>
</dbReference>
<protein>
    <submittedName>
        <fullName evidence="4">TetR family transcriptional regulator</fullName>
    </submittedName>
</protein>
<evidence type="ECO:0000313" key="5">
    <source>
        <dbReference type="Proteomes" id="UP000033615"/>
    </source>
</evidence>
<keyword evidence="5" id="KW-1185">Reference proteome</keyword>
<dbReference type="Pfam" id="PF00440">
    <property type="entry name" value="TetR_N"/>
    <property type="match status" value="1"/>
</dbReference>
<dbReference type="InterPro" id="IPR050109">
    <property type="entry name" value="HTH-type_TetR-like_transc_reg"/>
</dbReference>
<dbReference type="InterPro" id="IPR009057">
    <property type="entry name" value="Homeodomain-like_sf"/>
</dbReference>
<feature type="domain" description="HTH tetR-type" evidence="3">
    <location>
        <begin position="7"/>
        <end position="67"/>
    </location>
</feature>
<evidence type="ECO:0000256" key="1">
    <source>
        <dbReference type="ARBA" id="ARBA00023125"/>
    </source>
</evidence>
<dbReference type="Proteomes" id="UP000033615">
    <property type="component" value="Unassembled WGS sequence"/>
</dbReference>
<organism evidence="4 5">
    <name type="scientific">Streptomyces antioxidans</name>
    <dbReference type="NCBI Taxonomy" id="1507734"/>
    <lineage>
        <taxon>Bacteria</taxon>
        <taxon>Bacillati</taxon>
        <taxon>Actinomycetota</taxon>
        <taxon>Actinomycetes</taxon>
        <taxon>Kitasatosporales</taxon>
        <taxon>Streptomycetaceae</taxon>
        <taxon>Streptomyces</taxon>
    </lineage>
</organism>
<comment type="caution">
    <text evidence="4">The sequence shown here is derived from an EMBL/GenBank/DDBJ whole genome shotgun (WGS) entry which is preliminary data.</text>
</comment>
<dbReference type="Gene3D" id="1.10.357.10">
    <property type="entry name" value="Tetracycline Repressor, domain 2"/>
    <property type="match status" value="1"/>
</dbReference>
<proteinExistence type="predicted"/>
<dbReference type="AlphaFoldDB" id="A0A1V4DBM2"/>
<dbReference type="PANTHER" id="PTHR30328">
    <property type="entry name" value="TRANSCRIPTIONAL REPRESSOR"/>
    <property type="match status" value="1"/>
</dbReference>
<dbReference type="RefSeq" id="WP_046089779.1">
    <property type="nucleotide sequence ID" value="NZ_LAKD02000004.1"/>
</dbReference>
<dbReference type="InterPro" id="IPR041467">
    <property type="entry name" value="Sco4008_C"/>
</dbReference>
<dbReference type="PRINTS" id="PR00455">
    <property type="entry name" value="HTHTETR"/>
</dbReference>
<gene>
    <name evidence="4" type="ORF">VT50_0202990</name>
</gene>
<dbReference type="PROSITE" id="PS50977">
    <property type="entry name" value="HTH_TETR_2"/>
    <property type="match status" value="1"/>
</dbReference>
<dbReference type="GO" id="GO:0003677">
    <property type="term" value="F:DNA binding"/>
    <property type="evidence" value="ECO:0007669"/>
    <property type="project" value="UniProtKB-UniRule"/>
</dbReference>
<dbReference type="Pfam" id="PF17926">
    <property type="entry name" value="TetR_C_21"/>
    <property type="match status" value="1"/>
</dbReference>
<sequence>MATRDPDRKRQQLMEAALAEFAEYGVAGARVDRLAKRAGISPGLVYSFFAGKEGLFEAVYEAIVEQTVGALPIDADDLPGYAGRLHDAAAQHPQVMRFLSWYALERAERAMPEIVARSMADKIAAIEAAQQRGSVTRDKPAGEILALVLALANMWQQHTEDVRQLVTAEQRRTTITDAVRRLITPQESADG</sequence>